<dbReference type="EMBL" id="LGRX02030674">
    <property type="protein sequence ID" value="KAK3245400.1"/>
    <property type="molecule type" value="Genomic_DNA"/>
</dbReference>
<keyword evidence="1" id="KW-0472">Membrane</keyword>
<keyword evidence="1" id="KW-0812">Transmembrane</keyword>
<keyword evidence="3" id="KW-1185">Reference proteome</keyword>
<sequence length="181" mass="19893">MSTPTTPRLSICLHRNPPWHLGRVRRCSITSLLFTLQNTPIVFLPTVSFTLSFSSATAAHWSVVPCSATAVHPAVRPTWVAANICSVGSEISPPALPPDPPPVSPVLFPRSFTADFSPGYGSGCIFWTSSGFWHGLWFWLSGLWISGTGTGFWFWTDYFDNPDRFDLNGELCSAADHFRSG</sequence>
<dbReference type="AlphaFoldDB" id="A0AAE0C0V0"/>
<evidence type="ECO:0000256" key="1">
    <source>
        <dbReference type="SAM" id="Phobius"/>
    </source>
</evidence>
<dbReference type="Proteomes" id="UP001190700">
    <property type="component" value="Unassembled WGS sequence"/>
</dbReference>
<evidence type="ECO:0000313" key="2">
    <source>
        <dbReference type="EMBL" id="KAK3245400.1"/>
    </source>
</evidence>
<proteinExistence type="predicted"/>
<gene>
    <name evidence="2" type="ORF">CYMTET_45027</name>
</gene>
<reference evidence="2 3" key="1">
    <citation type="journal article" date="2015" name="Genome Biol. Evol.">
        <title>Comparative Genomics of a Bacterivorous Green Alga Reveals Evolutionary Causalities and Consequences of Phago-Mixotrophic Mode of Nutrition.</title>
        <authorList>
            <person name="Burns J.A."/>
            <person name="Paasch A."/>
            <person name="Narechania A."/>
            <person name="Kim E."/>
        </authorList>
    </citation>
    <scope>NUCLEOTIDE SEQUENCE [LARGE SCALE GENOMIC DNA]</scope>
    <source>
        <strain evidence="2 3">PLY_AMNH</strain>
    </source>
</reference>
<feature type="transmembrane region" description="Helical" evidence="1">
    <location>
        <begin position="136"/>
        <end position="155"/>
    </location>
</feature>
<keyword evidence="1" id="KW-1133">Transmembrane helix</keyword>
<comment type="caution">
    <text evidence="2">The sequence shown here is derived from an EMBL/GenBank/DDBJ whole genome shotgun (WGS) entry which is preliminary data.</text>
</comment>
<organism evidence="2 3">
    <name type="scientific">Cymbomonas tetramitiformis</name>
    <dbReference type="NCBI Taxonomy" id="36881"/>
    <lineage>
        <taxon>Eukaryota</taxon>
        <taxon>Viridiplantae</taxon>
        <taxon>Chlorophyta</taxon>
        <taxon>Pyramimonadophyceae</taxon>
        <taxon>Pyramimonadales</taxon>
        <taxon>Pyramimonadaceae</taxon>
        <taxon>Cymbomonas</taxon>
    </lineage>
</organism>
<name>A0AAE0C0V0_9CHLO</name>
<protein>
    <submittedName>
        <fullName evidence="2">Uncharacterized protein</fullName>
    </submittedName>
</protein>
<evidence type="ECO:0000313" key="3">
    <source>
        <dbReference type="Proteomes" id="UP001190700"/>
    </source>
</evidence>
<accession>A0AAE0C0V0</accession>